<keyword evidence="1" id="KW-0175">Coiled coil</keyword>
<feature type="compositionally biased region" description="Basic and acidic residues" evidence="2">
    <location>
        <begin position="118"/>
        <end position="134"/>
    </location>
</feature>
<dbReference type="InterPro" id="IPR053716">
    <property type="entry name" value="Flag_assembly_chemotaxis_eff"/>
</dbReference>
<proteinExistence type="predicted"/>
<name>A0ABS7VCC5_9GAMM</name>
<comment type="caution">
    <text evidence="3">The sequence shown here is derived from an EMBL/GenBank/DDBJ whole genome shotgun (WGS) entry which is preliminary data.</text>
</comment>
<protein>
    <submittedName>
        <fullName evidence="3">Type III secretion protein</fullName>
    </submittedName>
</protein>
<dbReference type="Gene3D" id="1.10.287.1700">
    <property type="match status" value="1"/>
</dbReference>
<dbReference type="Pfam" id="PF07321">
    <property type="entry name" value="YscO"/>
    <property type="match status" value="1"/>
</dbReference>
<keyword evidence="4" id="KW-1185">Reference proteome</keyword>
<gene>
    <name evidence="3" type="ORF">LA374_10820</name>
</gene>
<dbReference type="RefSeq" id="WP_050666226.1">
    <property type="nucleotide sequence ID" value="NZ_CDDB01000047.1"/>
</dbReference>
<reference evidence="3 4" key="1">
    <citation type="submission" date="2021-09" db="EMBL/GenBank/DDBJ databases">
        <title>Aeromonas schubertii isolated from Asian sea bass.</title>
        <authorList>
            <person name="Pinpimai K."/>
        </authorList>
    </citation>
    <scope>NUCLEOTIDE SEQUENCE [LARGE SCALE GENOMIC DNA]</scope>
    <source>
        <strain evidence="3 4">CHULA2021a</strain>
    </source>
</reference>
<dbReference type="Proteomes" id="UP000774958">
    <property type="component" value="Unassembled WGS sequence"/>
</dbReference>
<dbReference type="EMBL" id="JAIRBT010000012">
    <property type="protein sequence ID" value="MBZ6066697.1"/>
    <property type="molecule type" value="Genomic_DNA"/>
</dbReference>
<evidence type="ECO:0000313" key="3">
    <source>
        <dbReference type="EMBL" id="MBZ6066697.1"/>
    </source>
</evidence>
<feature type="region of interest" description="Disordered" evidence="2">
    <location>
        <begin position="118"/>
        <end position="155"/>
    </location>
</feature>
<accession>A0ABS7VCC5</accession>
<evidence type="ECO:0000313" key="4">
    <source>
        <dbReference type="Proteomes" id="UP000774958"/>
    </source>
</evidence>
<feature type="coiled-coil region" evidence="1">
    <location>
        <begin position="13"/>
        <end position="40"/>
    </location>
</feature>
<organism evidence="3 4">
    <name type="scientific">Aeromonas schubertii</name>
    <dbReference type="NCBI Taxonomy" id="652"/>
    <lineage>
        <taxon>Bacteria</taxon>
        <taxon>Pseudomonadati</taxon>
        <taxon>Pseudomonadota</taxon>
        <taxon>Gammaproteobacteria</taxon>
        <taxon>Aeromonadales</taxon>
        <taxon>Aeromonadaceae</taxon>
        <taxon>Aeromonas</taxon>
    </lineage>
</organism>
<evidence type="ECO:0000256" key="2">
    <source>
        <dbReference type="SAM" id="MobiDB-lite"/>
    </source>
</evidence>
<evidence type="ECO:0000256" key="1">
    <source>
        <dbReference type="SAM" id="Coils"/>
    </source>
</evidence>
<dbReference type="InterPro" id="IPR009929">
    <property type="entry name" value="T3SS_YscO"/>
</dbReference>
<sequence length="155" mass="18595">MIRRLQRIKQLRVERAEQALSAQQGRVQAAHRRLEQARQAVLDYHAWRLDEEARLFALCQGTPLNRKELEAWQQQVALLREKEAALEQEAARMQELLAQERQRLSACQERLNQARRQAEKFSELARREQEDERAQAQYQEEQEQEEFRQHHRKAS</sequence>